<dbReference type="RefSeq" id="XP_007802028.1">
    <property type="nucleotide sequence ID" value="XM_007803837.1"/>
</dbReference>
<dbReference type="Proteomes" id="UP000019373">
    <property type="component" value="Unassembled WGS sequence"/>
</dbReference>
<dbReference type="Pfam" id="PF04828">
    <property type="entry name" value="GFA"/>
    <property type="match status" value="1"/>
</dbReference>
<comment type="similarity">
    <text evidence="1">Belongs to the Gfa family.</text>
</comment>
<keyword evidence="2" id="KW-0479">Metal-binding</keyword>
<dbReference type="GO" id="GO:0046872">
    <property type="term" value="F:metal ion binding"/>
    <property type="evidence" value="ECO:0007669"/>
    <property type="project" value="UniProtKB-KW"/>
</dbReference>
<dbReference type="AlphaFoldDB" id="U1G4V1"/>
<name>U1G4V1_ENDPU</name>
<dbReference type="PANTHER" id="PTHR33337:SF30">
    <property type="entry name" value="DUF636 DOMAIN PROTEIN (AFU_ORTHOLOGUE AFUA_1G03180)"/>
    <property type="match status" value="1"/>
</dbReference>
<dbReference type="InterPro" id="IPR011057">
    <property type="entry name" value="Mss4-like_sf"/>
</dbReference>
<evidence type="ECO:0000256" key="3">
    <source>
        <dbReference type="ARBA" id="ARBA00022833"/>
    </source>
</evidence>
<dbReference type="PANTHER" id="PTHR33337">
    <property type="entry name" value="GFA DOMAIN-CONTAINING PROTEIN"/>
    <property type="match status" value="1"/>
</dbReference>
<accession>U1G4V1</accession>
<sequence>MGSTADNVTKGSCICGALRYEYTGDPAMTALCHCLSCRKIGAGSTTFTLAIPSPNFHFTSPSSSSSSSPGSTHKNFTVTHESGIRLKTHFCGECGTFVAKEGAGENEFPGLMIVNAGTVDGEGVFEKLAPPQAELWVKHRVGWEGERHGLMQCAGFPDGL</sequence>
<evidence type="ECO:0000313" key="7">
    <source>
        <dbReference type="Proteomes" id="UP000019373"/>
    </source>
</evidence>
<feature type="domain" description="CENP-V/GFA" evidence="5">
    <location>
        <begin position="9"/>
        <end position="137"/>
    </location>
</feature>
<dbReference type="GO" id="GO:0016846">
    <property type="term" value="F:carbon-sulfur lyase activity"/>
    <property type="evidence" value="ECO:0007669"/>
    <property type="project" value="InterPro"/>
</dbReference>
<evidence type="ECO:0000259" key="5">
    <source>
        <dbReference type="PROSITE" id="PS51891"/>
    </source>
</evidence>
<keyword evidence="3" id="KW-0862">Zinc</keyword>
<organism evidence="6 7">
    <name type="scientific">Endocarpon pusillum (strain Z07020 / HMAS-L-300199)</name>
    <name type="common">Lichen-forming fungus</name>
    <dbReference type="NCBI Taxonomy" id="1263415"/>
    <lineage>
        <taxon>Eukaryota</taxon>
        <taxon>Fungi</taxon>
        <taxon>Dikarya</taxon>
        <taxon>Ascomycota</taxon>
        <taxon>Pezizomycotina</taxon>
        <taxon>Eurotiomycetes</taxon>
        <taxon>Chaetothyriomycetidae</taxon>
        <taxon>Verrucariales</taxon>
        <taxon>Verrucariaceae</taxon>
        <taxon>Endocarpon</taxon>
    </lineage>
</organism>
<evidence type="ECO:0000313" key="6">
    <source>
        <dbReference type="EMBL" id="ERF72357.1"/>
    </source>
</evidence>
<dbReference type="PROSITE" id="PS51891">
    <property type="entry name" value="CENP_V_GFA"/>
    <property type="match status" value="1"/>
</dbReference>
<keyword evidence="4" id="KW-0456">Lyase</keyword>
<proteinExistence type="inferred from homology"/>
<dbReference type="OMA" id="KYTEMHE"/>
<dbReference type="SUPFAM" id="SSF51316">
    <property type="entry name" value="Mss4-like"/>
    <property type="match status" value="1"/>
</dbReference>
<evidence type="ECO:0000256" key="1">
    <source>
        <dbReference type="ARBA" id="ARBA00005495"/>
    </source>
</evidence>
<evidence type="ECO:0000256" key="2">
    <source>
        <dbReference type="ARBA" id="ARBA00022723"/>
    </source>
</evidence>
<dbReference type="OrthoDB" id="9985472at2759"/>
<dbReference type="EMBL" id="KE721110">
    <property type="protein sequence ID" value="ERF72357.1"/>
    <property type="molecule type" value="Genomic_DNA"/>
</dbReference>
<dbReference type="HOGENOM" id="CLU_055491_3_6_1"/>
<reference evidence="7" key="1">
    <citation type="journal article" date="2014" name="BMC Genomics">
        <title>Genome characteristics reveal the impact of lichenization on lichen-forming fungus Endocarpon pusillum Hedwig (Verrucariales, Ascomycota).</title>
        <authorList>
            <person name="Wang Y.-Y."/>
            <person name="Liu B."/>
            <person name="Zhang X.-Y."/>
            <person name="Zhou Q.-M."/>
            <person name="Zhang T."/>
            <person name="Li H."/>
            <person name="Yu Y.-F."/>
            <person name="Zhang X.-L."/>
            <person name="Hao X.-Y."/>
            <person name="Wang M."/>
            <person name="Wang L."/>
            <person name="Wei J.-C."/>
        </authorList>
    </citation>
    <scope>NUCLEOTIDE SEQUENCE [LARGE SCALE GENOMIC DNA]</scope>
    <source>
        <strain evidence="7">Z07020 / HMAS-L-300199</strain>
    </source>
</reference>
<dbReference type="GeneID" id="19241060"/>
<dbReference type="Gene3D" id="3.90.1590.10">
    <property type="entry name" value="glutathione-dependent formaldehyde- activating enzyme (gfa)"/>
    <property type="match status" value="1"/>
</dbReference>
<dbReference type="eggNOG" id="ENOG502S5AR">
    <property type="taxonomic scope" value="Eukaryota"/>
</dbReference>
<gene>
    <name evidence="6" type="ORF">EPUS_06113</name>
</gene>
<protein>
    <recommendedName>
        <fullName evidence="5">CENP-V/GFA domain-containing protein</fullName>
    </recommendedName>
</protein>
<dbReference type="InterPro" id="IPR006913">
    <property type="entry name" value="CENP-V/GFA"/>
</dbReference>
<keyword evidence="7" id="KW-1185">Reference proteome</keyword>
<evidence type="ECO:0000256" key="4">
    <source>
        <dbReference type="ARBA" id="ARBA00023239"/>
    </source>
</evidence>